<accession>A0A317WXH1</accession>
<dbReference type="AlphaFoldDB" id="A0A317WXH1"/>
<evidence type="ECO:0000259" key="4">
    <source>
        <dbReference type="Pfam" id="PF07992"/>
    </source>
</evidence>
<dbReference type="EMBL" id="MSFK01000010">
    <property type="protein sequence ID" value="PWY90591.1"/>
    <property type="molecule type" value="Genomic_DNA"/>
</dbReference>
<keyword evidence="2" id="KW-0274">FAD</keyword>
<evidence type="ECO:0000256" key="1">
    <source>
        <dbReference type="ARBA" id="ARBA00022630"/>
    </source>
</evidence>
<dbReference type="InterPro" id="IPR004099">
    <property type="entry name" value="Pyr_nucl-diS_OxRdtase_dimer"/>
</dbReference>
<dbReference type="GO" id="GO:0003955">
    <property type="term" value="F:NAD(P)H dehydrogenase (quinone) activity"/>
    <property type="evidence" value="ECO:0007669"/>
    <property type="project" value="TreeGrafter"/>
</dbReference>
<dbReference type="OrthoDB" id="361797at2759"/>
<dbReference type="InterPro" id="IPR016156">
    <property type="entry name" value="FAD/NAD-linked_Rdtase_dimer_sf"/>
</dbReference>
<dbReference type="GeneID" id="37113599"/>
<dbReference type="SUPFAM" id="SSF55424">
    <property type="entry name" value="FAD/NAD-linked reductases, dimerisation (C-terminal) domain"/>
    <property type="match status" value="1"/>
</dbReference>
<comment type="caution">
    <text evidence="5">The sequence shown here is derived from an EMBL/GenBank/DDBJ whole genome shotgun (WGS) entry which is preliminary data.</text>
</comment>
<feature type="domain" description="FAD/NAD(P)-binding" evidence="4">
    <location>
        <begin position="13"/>
        <end position="74"/>
    </location>
</feature>
<keyword evidence="1" id="KW-0285">Flavoprotein</keyword>
<protein>
    <recommendedName>
        <fullName evidence="7">FAD/NAD(P)-binding domain-containing protein</fullName>
    </recommendedName>
</protein>
<dbReference type="PANTHER" id="PTHR43014:SF2">
    <property type="entry name" value="MERCURIC REDUCTASE"/>
    <property type="match status" value="1"/>
</dbReference>
<feature type="domain" description="Pyridine nucleotide-disulphide oxidoreductase dimerisation" evidence="3">
    <location>
        <begin position="103"/>
        <end position="211"/>
    </location>
</feature>
<name>A0A317WXH1_9EURO</name>
<dbReference type="InterPro" id="IPR023753">
    <property type="entry name" value="FAD/NAD-binding_dom"/>
</dbReference>
<dbReference type="STRING" id="1450535.A0A317WXH1"/>
<evidence type="ECO:0000313" key="6">
    <source>
        <dbReference type="Proteomes" id="UP000246702"/>
    </source>
</evidence>
<dbReference type="Proteomes" id="UP000246702">
    <property type="component" value="Unassembled WGS sequence"/>
</dbReference>
<dbReference type="SUPFAM" id="SSF51905">
    <property type="entry name" value="FAD/NAD(P)-binding domain"/>
    <property type="match status" value="1"/>
</dbReference>
<keyword evidence="6" id="KW-1185">Reference proteome</keyword>
<gene>
    <name evidence="5" type="ORF">BO94DRAFT_534082</name>
</gene>
<dbReference type="PANTHER" id="PTHR43014">
    <property type="entry name" value="MERCURIC REDUCTASE"/>
    <property type="match status" value="1"/>
</dbReference>
<organism evidence="5 6">
    <name type="scientific">Aspergillus sclerotioniger CBS 115572</name>
    <dbReference type="NCBI Taxonomy" id="1450535"/>
    <lineage>
        <taxon>Eukaryota</taxon>
        <taxon>Fungi</taxon>
        <taxon>Dikarya</taxon>
        <taxon>Ascomycota</taxon>
        <taxon>Pezizomycotina</taxon>
        <taxon>Eurotiomycetes</taxon>
        <taxon>Eurotiomycetidae</taxon>
        <taxon>Eurotiales</taxon>
        <taxon>Aspergillaceae</taxon>
        <taxon>Aspergillus</taxon>
        <taxon>Aspergillus subgen. Circumdati</taxon>
    </lineage>
</organism>
<dbReference type="RefSeq" id="XP_025468969.1">
    <property type="nucleotide sequence ID" value="XM_025611456.1"/>
</dbReference>
<dbReference type="Gene3D" id="3.30.390.30">
    <property type="match status" value="1"/>
</dbReference>
<dbReference type="Gene3D" id="3.50.50.60">
    <property type="entry name" value="FAD/NAD(P)-binding domain"/>
    <property type="match status" value="1"/>
</dbReference>
<reference evidence="5 6" key="1">
    <citation type="submission" date="2016-12" db="EMBL/GenBank/DDBJ databases">
        <title>The genomes of Aspergillus section Nigri reveals drivers in fungal speciation.</title>
        <authorList>
            <consortium name="DOE Joint Genome Institute"/>
            <person name="Vesth T.C."/>
            <person name="Nybo J."/>
            <person name="Theobald S."/>
            <person name="Brandl J."/>
            <person name="Frisvad J.C."/>
            <person name="Nielsen K.F."/>
            <person name="Lyhne E.K."/>
            <person name="Kogle M.E."/>
            <person name="Kuo A."/>
            <person name="Riley R."/>
            <person name="Clum A."/>
            <person name="Nolan M."/>
            <person name="Lipzen A."/>
            <person name="Salamov A."/>
            <person name="Henrissat B."/>
            <person name="Wiebenga A."/>
            <person name="De Vries R.P."/>
            <person name="Grigoriev I.V."/>
            <person name="Mortensen U.H."/>
            <person name="Andersen M.R."/>
            <person name="Baker S.E."/>
        </authorList>
    </citation>
    <scope>NUCLEOTIDE SEQUENCE [LARGE SCALE GENOMIC DNA]</scope>
    <source>
        <strain evidence="5 6">CBS 115572</strain>
    </source>
</reference>
<evidence type="ECO:0000256" key="2">
    <source>
        <dbReference type="ARBA" id="ARBA00022827"/>
    </source>
</evidence>
<dbReference type="InterPro" id="IPR036188">
    <property type="entry name" value="FAD/NAD-bd_sf"/>
</dbReference>
<evidence type="ECO:0000313" key="5">
    <source>
        <dbReference type="EMBL" id="PWY90591.1"/>
    </source>
</evidence>
<dbReference type="Pfam" id="PF02852">
    <property type="entry name" value="Pyr_redox_dim"/>
    <property type="match status" value="1"/>
</dbReference>
<dbReference type="Pfam" id="PF07992">
    <property type="entry name" value="Pyr_redox_2"/>
    <property type="match status" value="1"/>
</dbReference>
<evidence type="ECO:0008006" key="7">
    <source>
        <dbReference type="Google" id="ProtNLM"/>
    </source>
</evidence>
<dbReference type="PRINTS" id="PR00368">
    <property type="entry name" value="FADPNR"/>
</dbReference>
<sequence length="218" mass="23839">MKEGEEVVVVKGASHVLFATGRVPNTERLNVGAAGVELDEKGYVVTDEFLRTSATSIYAIGDVKGPPAFTHVSYDDFRVLRSALLEKKGKDQGSRMSIAERNVPYVVYTDPQFGHVGLHEYEAREKFPDKKILTAQMPMSYVARALETDESRGAMKAVVDGETGLILGFSCLGAEGGELMSVVQTAMMGNLPYQKLQDAVFAHPTFAESLNNLWGFLK</sequence>
<evidence type="ECO:0000259" key="3">
    <source>
        <dbReference type="Pfam" id="PF02852"/>
    </source>
</evidence>
<dbReference type="PRINTS" id="PR00411">
    <property type="entry name" value="PNDRDTASEI"/>
</dbReference>
<proteinExistence type="predicted"/>
<dbReference type="GO" id="GO:0050660">
    <property type="term" value="F:flavin adenine dinucleotide binding"/>
    <property type="evidence" value="ECO:0007669"/>
    <property type="project" value="TreeGrafter"/>
</dbReference>